<dbReference type="InParanoid" id="A0A3N4LNT8"/>
<dbReference type="OrthoDB" id="10031156at2759"/>
<name>A0A3N4LNT8_9PEZI</name>
<dbReference type="STRING" id="1051890.A0A3N4LNT8"/>
<dbReference type="Gene3D" id="3.30.565.10">
    <property type="entry name" value="Histidine kinase-like ATPase, C-terminal domain"/>
    <property type="match status" value="1"/>
</dbReference>
<evidence type="ECO:0000256" key="1">
    <source>
        <dbReference type="SAM" id="MobiDB-lite"/>
    </source>
</evidence>
<dbReference type="PANTHER" id="PTHR47839:SF1">
    <property type="entry name" value="DOMAIN PROTEIN, PUTATIVE (AFU_ORTHOLOGUE AFUA_6G04830)-RELATED"/>
    <property type="match status" value="1"/>
</dbReference>
<protein>
    <submittedName>
        <fullName evidence="2">Uncharacterized protein</fullName>
    </submittedName>
</protein>
<dbReference type="PANTHER" id="PTHR47839">
    <property type="entry name" value="DOMAIN PROTEIN, PUTATIVE (AFU_ORTHOLOGUE AFUA_6G04830)-RELATED"/>
    <property type="match status" value="1"/>
</dbReference>
<reference evidence="2 3" key="1">
    <citation type="journal article" date="2018" name="Nat. Ecol. Evol.">
        <title>Pezizomycetes genomes reveal the molecular basis of ectomycorrhizal truffle lifestyle.</title>
        <authorList>
            <person name="Murat C."/>
            <person name="Payen T."/>
            <person name="Noel B."/>
            <person name="Kuo A."/>
            <person name="Morin E."/>
            <person name="Chen J."/>
            <person name="Kohler A."/>
            <person name="Krizsan K."/>
            <person name="Balestrini R."/>
            <person name="Da Silva C."/>
            <person name="Montanini B."/>
            <person name="Hainaut M."/>
            <person name="Levati E."/>
            <person name="Barry K.W."/>
            <person name="Belfiori B."/>
            <person name="Cichocki N."/>
            <person name="Clum A."/>
            <person name="Dockter R.B."/>
            <person name="Fauchery L."/>
            <person name="Guy J."/>
            <person name="Iotti M."/>
            <person name="Le Tacon F."/>
            <person name="Lindquist E.A."/>
            <person name="Lipzen A."/>
            <person name="Malagnac F."/>
            <person name="Mello A."/>
            <person name="Molinier V."/>
            <person name="Miyauchi S."/>
            <person name="Poulain J."/>
            <person name="Riccioni C."/>
            <person name="Rubini A."/>
            <person name="Sitrit Y."/>
            <person name="Splivallo R."/>
            <person name="Traeger S."/>
            <person name="Wang M."/>
            <person name="Zifcakova L."/>
            <person name="Wipf D."/>
            <person name="Zambonelli A."/>
            <person name="Paolocci F."/>
            <person name="Nowrousian M."/>
            <person name="Ottonello S."/>
            <person name="Baldrian P."/>
            <person name="Spatafora J.W."/>
            <person name="Henrissat B."/>
            <person name="Nagy L.G."/>
            <person name="Aury J.M."/>
            <person name="Wincker P."/>
            <person name="Grigoriev I.V."/>
            <person name="Bonfante P."/>
            <person name="Martin F.M."/>
        </authorList>
    </citation>
    <scope>NUCLEOTIDE SEQUENCE [LARGE SCALE GENOMIC DNA]</scope>
    <source>
        <strain evidence="2 3">ATCC MYA-4762</strain>
    </source>
</reference>
<keyword evidence="3" id="KW-1185">Reference proteome</keyword>
<feature type="region of interest" description="Disordered" evidence="1">
    <location>
        <begin position="1222"/>
        <end position="1251"/>
    </location>
</feature>
<dbReference type="EMBL" id="ML121541">
    <property type="protein sequence ID" value="RPB24577.1"/>
    <property type="molecule type" value="Genomic_DNA"/>
</dbReference>
<accession>A0A3N4LNT8</accession>
<feature type="compositionally biased region" description="Low complexity" evidence="1">
    <location>
        <begin position="1222"/>
        <end position="1234"/>
    </location>
</feature>
<dbReference type="InterPro" id="IPR036890">
    <property type="entry name" value="HATPase_C_sf"/>
</dbReference>
<dbReference type="Proteomes" id="UP000267821">
    <property type="component" value="Unassembled WGS sequence"/>
</dbReference>
<gene>
    <name evidence="2" type="ORF">L211DRAFT_848883</name>
</gene>
<dbReference type="SUPFAM" id="SSF55874">
    <property type="entry name" value="ATPase domain of HSP90 chaperone/DNA topoisomerase II/histidine kinase"/>
    <property type="match status" value="2"/>
</dbReference>
<proteinExistence type="predicted"/>
<dbReference type="Pfam" id="PF12449">
    <property type="entry name" value="DUF3684"/>
    <property type="match status" value="1"/>
</dbReference>
<dbReference type="InterPro" id="IPR022155">
    <property type="entry name" value="DUF3684"/>
</dbReference>
<organism evidence="2 3">
    <name type="scientific">Terfezia boudieri ATCC MYA-4762</name>
    <dbReference type="NCBI Taxonomy" id="1051890"/>
    <lineage>
        <taxon>Eukaryota</taxon>
        <taxon>Fungi</taxon>
        <taxon>Dikarya</taxon>
        <taxon>Ascomycota</taxon>
        <taxon>Pezizomycotina</taxon>
        <taxon>Pezizomycetes</taxon>
        <taxon>Pezizales</taxon>
        <taxon>Pezizaceae</taxon>
        <taxon>Terfezia</taxon>
    </lineage>
</organism>
<evidence type="ECO:0000313" key="3">
    <source>
        <dbReference type="Proteomes" id="UP000267821"/>
    </source>
</evidence>
<sequence>MTNNISQFSSVSWSTGEAVTVNTRALIDKVLARYSAENTVFRELFQNAADAGARHVVLKWESGEEMLPDVDLERRGILDVLEGKEGVEGGNLALDSRSGKTDGRGSVRGVSAKVAVPAQPYFEKAEVKYPRVSDRDGNKGGKKKRFGLSRLRTTMSKNTLSPAVSFSAPSAPKTVELVHCFPTTRPTTGQHNTNNPPPDTLSYTHSSEVLRNLLWCPTTQVGEHPRRKLYRRLIVQNDGKAFGVADWARLKRIAEGNPDETKIGAFGVGFYSVFSECDEPVVFSGGKAMAFYWDGDRENGGGNQLMTRTAEAGDGADDGWTVFNLPYRKPTPLPGVPELARFLATSLVFVRLESIKVFVDGVKLFTVERKDFGLSAAVALPAGLAVERNPKLKPGNTDDAGIKMSVTGVSMRQIEMRAIYTDGIFGAAKEENLKGKGAGVCIENVSLEISTATIVTDVDESIAAELKRAILKPPPKETTLSMVCAAIPTTDSPTENSSLQVFSHILPCTTPQGDLPLGIQNDPGRVFIGFQTHQTTGFQCHLSTHSVIPTVERENIDFNARYVRDWNLEILRMAGILARCMYDYDIQRLHKFIVEAPQSRLAANQIAKRIMQKFAFRPTTPSTHVGEVVKHAFFNLDQRKEQTILRGDICLNVDIMSSKGVRSVKDVLLPVSASFIHKADREASDCDWLLEEFMQNVPLMIKEFVYASPVFVANLSEHGTLRTVDFGDVIRDLRSRVLSQTQARSLLSWMTKRYENCSSGSPRITLEQIKQVLSEVSVKLTATGSPIKLSGIKYFLGNTGPLANVEMASLPPTCITQELLTPELQQNRSMPLIFGWTELKTDQWLNHIVLNSDLLSKDRAFAINVLRVLNSGWSSYSISTKSEVKRLLDIRQCIPTVGHGICVPARVHFPGVNWVGTLPVLALELAEKEVGGISEDFLHFIGVRKTVELKSVLERLMSEVTNRAPNRRSVDGHPTCNQAELVNYLLTLQEKIPPGDMNAIKNIEFCSAERGKKLYKPCELYEPRAELRQLGLPVMFWPTPWEEMSFAGRKILEDLGLKRAPDIVALAKIAATAGYQNSAKILRERALNYMLSNWASNGYSANSIELRNIRFLPVENPAHSHLKGVRSPPATLVAVTECYWHPRAGVLGFHVLRSDLKDHAPKLQIPEHPPIEELVRALLHNPPRDDDDARVVFMYMAQFIPQLTPMLIDQLRMREIVPVRVRSNTNTDRSSTTNPMPSSAQKKHKIPSLGSLSPSEAAQQYQMRRPCEVFTNLSLVGVRLVARLFEFADFGVVAGQFLQKLGAKTSPSDHDVAVMLVENPWKVFQVLGLHEYVNRLKQLAVSRTEIWLPGSELEQKMRTSQFLVGEVTAKRSLVGDGNESEEEDGTIHSNTKTVVKLVSASEVLVSDDYTSYKLFREAIVVCPFDDILEEMYQALGALKLSNCVEMKYQTGATLKNSALAESLRKLIVERTPLFFYENQFRGSRTPVKKWLSGIDVKIVSHIMLERRIHAKHTLQGVSVEDVQISTAAIPESMVTDKSRTNGSFDGNTVLVRLGWNSYDLAFALVGRLCKSPSPGAIYLFDCLLKEDLKVLESRGYNVHRILKAKEEEEKLITIKEPVEIKHVMVPPLKQPGFEATASTGTIETYNWRPKDQDVQRALAGAKPFSGTFLSSTAQTTTAGLYTYCDQLPGHELVFHTRLTNGIPVFMEKGKPSIFPKYEADFESFSRLLGDIGTAIGLPVASIHLCYEPKGKTIAFNSNGSLFFNLHFWHIHGHNQQTDAARTDGITWWFMVMCHELAHNMVKAHNTEHSSHIENIAAKHFPSIARLLPNVVVDNKGQMIFPQVDPVVNPASSRKFRTLRVLWRLDVAAKDQNRPL</sequence>
<evidence type="ECO:0000313" key="2">
    <source>
        <dbReference type="EMBL" id="RPB24577.1"/>
    </source>
</evidence>